<protein>
    <submittedName>
        <fullName evidence="1">Uncharacterized protein</fullName>
    </submittedName>
</protein>
<evidence type="ECO:0000313" key="1">
    <source>
        <dbReference type="EMBL" id="BBO35788.1"/>
    </source>
</evidence>
<sequence length="52" mass="5637">MEQQFQTASFAEDGAILPLLPRPAAPNFVNTRLDGSLAHHISLLFVSPTGPY</sequence>
<keyword evidence="2" id="KW-1185">Reference proteome</keyword>
<gene>
    <name evidence="1" type="ORF">PLANPX_5400</name>
</gene>
<dbReference type="AlphaFoldDB" id="A0A5K7XH73"/>
<dbReference type="KEGG" id="lpav:PLANPX_5400"/>
<dbReference type="EMBL" id="AP021861">
    <property type="protein sequence ID" value="BBO35788.1"/>
    <property type="molecule type" value="Genomic_DNA"/>
</dbReference>
<accession>A0A5K7XH73</accession>
<organism evidence="1 2">
    <name type="scientific">Lacipirellula parvula</name>
    <dbReference type="NCBI Taxonomy" id="2650471"/>
    <lineage>
        <taxon>Bacteria</taxon>
        <taxon>Pseudomonadati</taxon>
        <taxon>Planctomycetota</taxon>
        <taxon>Planctomycetia</taxon>
        <taxon>Pirellulales</taxon>
        <taxon>Lacipirellulaceae</taxon>
        <taxon>Lacipirellula</taxon>
    </lineage>
</organism>
<evidence type="ECO:0000313" key="2">
    <source>
        <dbReference type="Proteomes" id="UP000326837"/>
    </source>
</evidence>
<dbReference type="Proteomes" id="UP000326837">
    <property type="component" value="Chromosome"/>
</dbReference>
<proteinExistence type="predicted"/>
<name>A0A5K7XH73_9BACT</name>
<reference evidence="2" key="1">
    <citation type="submission" date="2019-10" db="EMBL/GenBank/DDBJ databases">
        <title>Lacipirellula parvula gen. nov., sp. nov., representing a lineage of planctomycetes widespread in freshwater anoxic habitats, and description of the family Lacipirellulaceae.</title>
        <authorList>
            <person name="Dedysh S.N."/>
            <person name="Kulichevskaya I.S."/>
            <person name="Beletsky A.V."/>
            <person name="Rakitin A.L."/>
            <person name="Mardanov A.V."/>
            <person name="Ivanova A.A."/>
            <person name="Saltykova V.X."/>
            <person name="Rijpstra W.I.C."/>
            <person name="Sinninghe Damste J.S."/>
            <person name="Ravin N.V."/>
        </authorList>
    </citation>
    <scope>NUCLEOTIDE SEQUENCE [LARGE SCALE GENOMIC DNA]</scope>
    <source>
        <strain evidence="2">PX69</strain>
    </source>
</reference>